<dbReference type="InterPro" id="IPR001906">
    <property type="entry name" value="Terpene_synth_N"/>
</dbReference>
<evidence type="ECO:0000256" key="1">
    <source>
        <dbReference type="ARBA" id="ARBA00022723"/>
    </source>
</evidence>
<dbReference type="AlphaFoldDB" id="A0A7H4LA45"/>
<name>A0A7H4LA45_WHEAT</name>
<dbReference type="Pfam" id="PF03936">
    <property type="entry name" value="Terpene_synth_C"/>
    <property type="match status" value="1"/>
</dbReference>
<evidence type="ECO:0000259" key="3">
    <source>
        <dbReference type="Pfam" id="PF03936"/>
    </source>
</evidence>
<accession>A0A7H4LA45</accession>
<protein>
    <submittedName>
        <fullName evidence="4">Uncharacterized protein</fullName>
    </submittedName>
</protein>
<sequence>MKVRTDKLKEDVQMLFKTCSNKLERMNLVDAVQRLGIEHLFEIQIGDALSDIHESEISSSSLHEVALQFRLLREHGLWVSPDVFKKFKGEDGTFNVDIAKEPKGLLCLYNAAYVLTHGETELEEAITFARHHLELLVPSLDSFLAKQVKRALHLPLPRTHKRLEALPYMLEGEQEGHNPVLLELAKLEFNHLRHVHLKELKAISEWWNDFSGYVELSFVRDRVVECYVWGYSLFYEEDWSLPRMFFAKLTAVHTFLDDICDDGSTLEEFRMLDAAIQRWDESAISLVPEYLKKFYNKLLSCFKEFDDELALNRKYPIDHIKKEVQHHLTSKKLNGYTKNTSQTLKRNCICQSCPRASWR</sequence>
<dbReference type="GO" id="GO:0000287">
    <property type="term" value="F:magnesium ion binding"/>
    <property type="evidence" value="ECO:0007669"/>
    <property type="project" value="InterPro"/>
</dbReference>
<dbReference type="Pfam" id="PF01397">
    <property type="entry name" value="Terpene_synth"/>
    <property type="match status" value="1"/>
</dbReference>
<dbReference type="EMBL" id="LS480641">
    <property type="protein sequence ID" value="SPT15483.1"/>
    <property type="molecule type" value="Genomic_DNA"/>
</dbReference>
<dbReference type="Gene3D" id="1.10.600.10">
    <property type="entry name" value="Farnesyl Diphosphate Synthase"/>
    <property type="match status" value="1"/>
</dbReference>
<keyword evidence="1" id="KW-0479">Metal-binding</keyword>
<proteinExistence type="predicted"/>
<dbReference type="SUPFAM" id="SSF48576">
    <property type="entry name" value="Terpenoid synthases"/>
    <property type="match status" value="1"/>
</dbReference>
<dbReference type="InterPro" id="IPR005630">
    <property type="entry name" value="Terpene_synthase_metal-bd"/>
</dbReference>
<reference evidence="4 5" key="1">
    <citation type="submission" date="2018-05" db="EMBL/GenBank/DDBJ databases">
        <authorList>
            <person name="Thind KAUR A."/>
        </authorList>
    </citation>
    <scope>NUCLEOTIDE SEQUENCE [LARGE SCALE GENOMIC DNA]</scope>
</reference>
<dbReference type="PANTHER" id="PTHR31225">
    <property type="entry name" value="OS04G0344100 PROTEIN-RELATED"/>
    <property type="match status" value="1"/>
</dbReference>
<dbReference type="GO" id="GO:0016114">
    <property type="term" value="P:terpenoid biosynthetic process"/>
    <property type="evidence" value="ECO:0007669"/>
    <property type="project" value="InterPro"/>
</dbReference>
<feature type="domain" description="Terpene synthase N-terminal" evidence="2">
    <location>
        <begin position="2"/>
        <end position="152"/>
    </location>
</feature>
<dbReference type="InterPro" id="IPR050148">
    <property type="entry name" value="Terpene_synthase-like"/>
</dbReference>
<evidence type="ECO:0000313" key="4">
    <source>
        <dbReference type="EMBL" id="SPT15483.1"/>
    </source>
</evidence>
<dbReference type="PANTHER" id="PTHR31225:SF194">
    <property type="entry name" value="TERPENE SYNTHASE METAL-BINDING DOMAIN-CONTAINING PROTEIN"/>
    <property type="match status" value="1"/>
</dbReference>
<feature type="domain" description="Terpene synthase metal-binding" evidence="3">
    <location>
        <begin position="214"/>
        <end position="327"/>
    </location>
</feature>
<evidence type="ECO:0000259" key="2">
    <source>
        <dbReference type="Pfam" id="PF01397"/>
    </source>
</evidence>
<dbReference type="InterPro" id="IPR008930">
    <property type="entry name" value="Terpenoid_cyclase/PrenylTrfase"/>
</dbReference>
<dbReference type="InterPro" id="IPR036965">
    <property type="entry name" value="Terpene_synth_N_sf"/>
</dbReference>
<dbReference type="GO" id="GO:0010333">
    <property type="term" value="F:terpene synthase activity"/>
    <property type="evidence" value="ECO:0007669"/>
    <property type="project" value="InterPro"/>
</dbReference>
<dbReference type="Gene3D" id="1.50.10.130">
    <property type="entry name" value="Terpene synthase, N-terminal domain"/>
    <property type="match status" value="1"/>
</dbReference>
<dbReference type="SUPFAM" id="SSF48239">
    <property type="entry name" value="Terpenoid cyclases/Protein prenyltransferases"/>
    <property type="match status" value="1"/>
</dbReference>
<evidence type="ECO:0000313" key="5">
    <source>
        <dbReference type="Proteomes" id="UP000280104"/>
    </source>
</evidence>
<dbReference type="InterPro" id="IPR008949">
    <property type="entry name" value="Isoprenoid_synthase_dom_sf"/>
</dbReference>
<organism evidence="4 5">
    <name type="scientific">Triticum aestivum</name>
    <name type="common">Wheat</name>
    <dbReference type="NCBI Taxonomy" id="4565"/>
    <lineage>
        <taxon>Eukaryota</taxon>
        <taxon>Viridiplantae</taxon>
        <taxon>Streptophyta</taxon>
        <taxon>Embryophyta</taxon>
        <taxon>Tracheophyta</taxon>
        <taxon>Spermatophyta</taxon>
        <taxon>Magnoliopsida</taxon>
        <taxon>Liliopsida</taxon>
        <taxon>Poales</taxon>
        <taxon>Poaceae</taxon>
        <taxon>BOP clade</taxon>
        <taxon>Pooideae</taxon>
        <taxon>Triticodae</taxon>
        <taxon>Triticeae</taxon>
        <taxon>Triticinae</taxon>
        <taxon>Triticum</taxon>
    </lineage>
</organism>
<gene>
    <name evidence="4" type="ORF">CAMPLR22A2D_LOCUS71</name>
</gene>
<dbReference type="Proteomes" id="UP000280104">
    <property type="component" value="Chromosome II"/>
</dbReference>